<feature type="compositionally biased region" description="Gly residues" evidence="1">
    <location>
        <begin position="56"/>
        <end position="65"/>
    </location>
</feature>
<evidence type="ECO:0000313" key="3">
    <source>
        <dbReference type="Proteomes" id="UP000006591"/>
    </source>
</evidence>
<dbReference type="Proteomes" id="UP000006591">
    <property type="component" value="Chromosome 6"/>
</dbReference>
<organism evidence="2">
    <name type="scientific">Oryza nivara</name>
    <name type="common">Indian wild rice</name>
    <name type="synonym">Oryza sativa f. spontanea</name>
    <dbReference type="NCBI Taxonomy" id="4536"/>
    <lineage>
        <taxon>Eukaryota</taxon>
        <taxon>Viridiplantae</taxon>
        <taxon>Streptophyta</taxon>
        <taxon>Embryophyta</taxon>
        <taxon>Tracheophyta</taxon>
        <taxon>Spermatophyta</taxon>
        <taxon>Magnoliopsida</taxon>
        <taxon>Liliopsida</taxon>
        <taxon>Poales</taxon>
        <taxon>Poaceae</taxon>
        <taxon>BOP clade</taxon>
        <taxon>Oryzoideae</taxon>
        <taxon>Oryzeae</taxon>
        <taxon>Oryzinae</taxon>
        <taxon>Oryza</taxon>
    </lineage>
</organism>
<dbReference type="Gramene" id="ONIVA06G09830.1">
    <property type="protein sequence ID" value="ONIVA06G09830.1"/>
    <property type="gene ID" value="ONIVA06G09830"/>
</dbReference>
<reference evidence="2" key="1">
    <citation type="submission" date="2015-04" db="UniProtKB">
        <authorList>
            <consortium name="EnsemblPlants"/>
        </authorList>
    </citation>
    <scope>IDENTIFICATION</scope>
    <source>
        <strain evidence="2">SL10</strain>
    </source>
</reference>
<evidence type="ECO:0000256" key="1">
    <source>
        <dbReference type="SAM" id="MobiDB-lite"/>
    </source>
</evidence>
<feature type="region of interest" description="Disordered" evidence="1">
    <location>
        <begin position="56"/>
        <end position="133"/>
    </location>
</feature>
<accession>A0A0E0HN46</accession>
<dbReference type="AlphaFoldDB" id="A0A0E0HN46"/>
<feature type="compositionally biased region" description="Gly residues" evidence="1">
    <location>
        <begin position="82"/>
        <end position="93"/>
    </location>
</feature>
<protein>
    <submittedName>
        <fullName evidence="2">Uncharacterized protein</fullName>
    </submittedName>
</protein>
<dbReference type="HOGENOM" id="CLU_1226499_0_0_1"/>
<name>A0A0E0HN46_ORYNI</name>
<evidence type="ECO:0000313" key="2">
    <source>
        <dbReference type="EnsemblPlants" id="ONIVA06G09830.1"/>
    </source>
</evidence>
<keyword evidence="3" id="KW-1185">Reference proteome</keyword>
<reference evidence="2" key="2">
    <citation type="submission" date="2018-04" db="EMBL/GenBank/DDBJ databases">
        <title>OnivRS2 (Oryza nivara Reference Sequence Version 2).</title>
        <authorList>
            <person name="Zhang J."/>
            <person name="Kudrna D."/>
            <person name="Lee S."/>
            <person name="Talag J."/>
            <person name="Rajasekar S."/>
            <person name="Welchert J."/>
            <person name="Hsing Y.-I."/>
            <person name="Wing R.A."/>
        </authorList>
    </citation>
    <scope>NUCLEOTIDE SEQUENCE [LARGE SCALE GENOMIC DNA]</scope>
    <source>
        <strain evidence="2">SL10</strain>
    </source>
</reference>
<dbReference type="EnsemblPlants" id="ONIVA06G09830.1">
    <property type="protein sequence ID" value="ONIVA06G09830.1"/>
    <property type="gene ID" value="ONIVA06G09830"/>
</dbReference>
<feature type="compositionally biased region" description="Basic residues" evidence="1">
    <location>
        <begin position="66"/>
        <end position="81"/>
    </location>
</feature>
<sequence>MSPHAALHGLCVCVDGGSDHENPKLSWHGFYVAVALFGGEVDGGGGGVVLLGGGGEAGEDVVGGGGRRRGVGGRQRRKGRGARGGGGAHGGGAWPPWLGRRGERRGYGRRMTTRRPRHQTTTRRRGGRRRRDAAEGVMPVVAGDVGGYGCGSAGLGWGQRRRCRMWTRTEATAAVVAGDGAGGDGLCGRRERRKRGARYVGGIVRGATVGQRMWLARFGQFHGIFS</sequence>
<feature type="compositionally biased region" description="Basic residues" evidence="1">
    <location>
        <begin position="107"/>
        <end position="131"/>
    </location>
</feature>
<proteinExistence type="predicted"/>